<reference evidence="1" key="1">
    <citation type="submission" date="2021-08" db="EMBL/GenBank/DDBJ databases">
        <title>Chromosome-Level Trichoderma cornu-damae using Hi-C Data.</title>
        <authorList>
            <person name="Kim C.S."/>
        </authorList>
    </citation>
    <scope>NUCLEOTIDE SEQUENCE</scope>
    <source>
        <strain evidence="1">KA19-0412C</strain>
    </source>
</reference>
<proteinExistence type="predicted"/>
<protein>
    <submittedName>
        <fullName evidence="1">Uncharacterized protein</fullName>
    </submittedName>
</protein>
<organism evidence="1 2">
    <name type="scientific">Trichoderma cornu-damae</name>
    <dbReference type="NCBI Taxonomy" id="654480"/>
    <lineage>
        <taxon>Eukaryota</taxon>
        <taxon>Fungi</taxon>
        <taxon>Dikarya</taxon>
        <taxon>Ascomycota</taxon>
        <taxon>Pezizomycotina</taxon>
        <taxon>Sordariomycetes</taxon>
        <taxon>Hypocreomycetidae</taxon>
        <taxon>Hypocreales</taxon>
        <taxon>Hypocreaceae</taxon>
        <taxon>Trichoderma</taxon>
    </lineage>
</organism>
<evidence type="ECO:0000313" key="2">
    <source>
        <dbReference type="Proteomes" id="UP000827724"/>
    </source>
</evidence>
<evidence type="ECO:0000313" key="1">
    <source>
        <dbReference type="EMBL" id="KAH6604463.1"/>
    </source>
</evidence>
<accession>A0A9P8TTN3</accession>
<dbReference type="Proteomes" id="UP000827724">
    <property type="component" value="Unassembled WGS sequence"/>
</dbReference>
<comment type="caution">
    <text evidence="1">The sequence shown here is derived from an EMBL/GenBank/DDBJ whole genome shotgun (WGS) entry which is preliminary data.</text>
</comment>
<dbReference type="AlphaFoldDB" id="A0A9P8TTN3"/>
<keyword evidence="2" id="KW-1185">Reference proteome</keyword>
<name>A0A9P8TTN3_9HYPO</name>
<sequence length="201" mass="22380">MENPCRESPYWDKLPESWSGEKCSLAQSGREGWLFPWIPPSYATAGLPATHWLTWGFTMISLEVAGMAVFGDLAKLILVGEARFFHAYAEAQHRKAGRQLKPKLGTNIPRVDEILHAGNEMPLAWVTLYDIKSLECQWVASTLRRSTADPVTSLHRHTTNTLASAPRYLDWAYGSFQSAMRSSGDSYVSKASLYLATNLGA</sequence>
<dbReference type="EMBL" id="JAIWOZ010000005">
    <property type="protein sequence ID" value="KAH6604463.1"/>
    <property type="molecule type" value="Genomic_DNA"/>
</dbReference>
<gene>
    <name evidence="1" type="ORF">Trco_006170</name>
</gene>